<reference evidence="11" key="2">
    <citation type="journal article" date="2014" name="ISME J.">
        <title>Microbial stratification in low pH oxic and suboxic macroscopic growths along an acid mine drainage.</title>
        <authorList>
            <person name="Mendez-Garcia C."/>
            <person name="Mesa V."/>
            <person name="Sprenger R.R."/>
            <person name="Richter M."/>
            <person name="Diez M.S."/>
            <person name="Solano J."/>
            <person name="Bargiela R."/>
            <person name="Golyshina O.V."/>
            <person name="Manteca A."/>
            <person name="Ramos J.L."/>
            <person name="Gallego J.R."/>
            <person name="Llorente I."/>
            <person name="Martins Dos Santos V.A."/>
            <person name="Jensen O.N."/>
            <person name="Pelaez A.I."/>
            <person name="Sanchez J."/>
            <person name="Ferrer M."/>
        </authorList>
    </citation>
    <scope>NUCLEOTIDE SEQUENCE</scope>
</reference>
<keyword evidence="6" id="KW-0227">DNA damage</keyword>
<comment type="catalytic activity">
    <reaction evidence="1">
        <text>a 4-O-methyl-thymidine in DNA + L-cysteinyl-[protein] = a thymidine in DNA + S-methyl-L-cysteinyl-[protein]</text>
        <dbReference type="Rhea" id="RHEA:53428"/>
        <dbReference type="Rhea" id="RHEA-COMP:10131"/>
        <dbReference type="Rhea" id="RHEA-COMP:10132"/>
        <dbReference type="Rhea" id="RHEA-COMP:13555"/>
        <dbReference type="Rhea" id="RHEA-COMP:13556"/>
        <dbReference type="ChEBI" id="CHEBI:29950"/>
        <dbReference type="ChEBI" id="CHEBI:82612"/>
        <dbReference type="ChEBI" id="CHEBI:137386"/>
        <dbReference type="ChEBI" id="CHEBI:137387"/>
        <dbReference type="EC" id="2.1.1.63"/>
    </reaction>
</comment>
<dbReference type="PANTHER" id="PTHR10815">
    <property type="entry name" value="METHYLATED-DNA--PROTEIN-CYSTEINE METHYLTRANSFERASE"/>
    <property type="match status" value="1"/>
</dbReference>
<proteinExistence type="inferred from homology"/>
<dbReference type="GO" id="GO:0006281">
    <property type="term" value="P:DNA repair"/>
    <property type="evidence" value="ECO:0007669"/>
    <property type="project" value="UniProtKB-KW"/>
</dbReference>
<evidence type="ECO:0000256" key="9">
    <source>
        <dbReference type="SAM" id="MobiDB-lite"/>
    </source>
</evidence>
<organism evidence="11">
    <name type="scientific">mine drainage metagenome</name>
    <dbReference type="NCBI Taxonomy" id="410659"/>
    <lineage>
        <taxon>unclassified sequences</taxon>
        <taxon>metagenomes</taxon>
        <taxon>ecological metagenomes</taxon>
    </lineage>
</organism>
<evidence type="ECO:0000256" key="7">
    <source>
        <dbReference type="ARBA" id="ARBA00023204"/>
    </source>
</evidence>
<evidence type="ECO:0000256" key="3">
    <source>
        <dbReference type="ARBA" id="ARBA00011918"/>
    </source>
</evidence>
<evidence type="ECO:0000256" key="4">
    <source>
        <dbReference type="ARBA" id="ARBA00022603"/>
    </source>
</evidence>
<feature type="domain" description="Methylated-DNA-[protein]-cysteine S-methyltransferase DNA binding" evidence="10">
    <location>
        <begin position="60"/>
        <end position="139"/>
    </location>
</feature>
<feature type="region of interest" description="Disordered" evidence="9">
    <location>
        <begin position="143"/>
        <end position="180"/>
    </location>
</feature>
<dbReference type="InterPro" id="IPR014048">
    <property type="entry name" value="MethylDNA_cys_MeTrfase_DNA-bd"/>
</dbReference>
<dbReference type="GO" id="GO:0032259">
    <property type="term" value="P:methylation"/>
    <property type="evidence" value="ECO:0007669"/>
    <property type="project" value="UniProtKB-KW"/>
</dbReference>
<dbReference type="Pfam" id="PF01035">
    <property type="entry name" value="DNA_binding_1"/>
    <property type="match status" value="1"/>
</dbReference>
<dbReference type="SUPFAM" id="SSF46767">
    <property type="entry name" value="Methylated DNA-protein cysteine methyltransferase, C-terminal domain"/>
    <property type="match status" value="1"/>
</dbReference>
<evidence type="ECO:0000256" key="5">
    <source>
        <dbReference type="ARBA" id="ARBA00022679"/>
    </source>
</evidence>
<dbReference type="CDD" id="cd06445">
    <property type="entry name" value="ATase"/>
    <property type="match status" value="1"/>
</dbReference>
<gene>
    <name evidence="11" type="ORF">B1B_02734</name>
</gene>
<dbReference type="PANTHER" id="PTHR10815:SF5">
    <property type="entry name" value="METHYLATED-DNA--PROTEIN-CYSTEINE METHYLTRANSFERASE"/>
    <property type="match status" value="1"/>
</dbReference>
<dbReference type="EMBL" id="AUZY01001644">
    <property type="protein sequence ID" value="EQD74324.1"/>
    <property type="molecule type" value="Genomic_DNA"/>
</dbReference>
<dbReference type="InterPro" id="IPR001497">
    <property type="entry name" value="MethylDNA_cys_MeTrfase_AS"/>
</dbReference>
<accession>T1CYC8</accession>
<dbReference type="InterPro" id="IPR036217">
    <property type="entry name" value="MethylDNA_cys_MeTrfase_DNAb"/>
</dbReference>
<feature type="non-terminal residue" evidence="11">
    <location>
        <position position="1"/>
    </location>
</feature>
<reference evidence="11" key="1">
    <citation type="submission" date="2013-08" db="EMBL/GenBank/DDBJ databases">
        <authorList>
            <person name="Mendez C."/>
            <person name="Richter M."/>
            <person name="Ferrer M."/>
            <person name="Sanchez J."/>
        </authorList>
    </citation>
    <scope>NUCLEOTIDE SEQUENCE</scope>
</reference>
<name>T1CYC8_9ZZZZ</name>
<evidence type="ECO:0000259" key="10">
    <source>
        <dbReference type="Pfam" id="PF01035"/>
    </source>
</evidence>
<keyword evidence="5 11" id="KW-0808">Transferase</keyword>
<evidence type="ECO:0000256" key="6">
    <source>
        <dbReference type="ARBA" id="ARBA00022763"/>
    </source>
</evidence>
<dbReference type="NCBIfam" id="TIGR00589">
    <property type="entry name" value="ogt"/>
    <property type="match status" value="1"/>
</dbReference>
<dbReference type="AlphaFoldDB" id="T1CYC8"/>
<comment type="catalytic activity">
    <reaction evidence="8">
        <text>a 6-O-methyl-2'-deoxyguanosine in DNA + L-cysteinyl-[protein] = S-methyl-L-cysteinyl-[protein] + a 2'-deoxyguanosine in DNA</text>
        <dbReference type="Rhea" id="RHEA:24000"/>
        <dbReference type="Rhea" id="RHEA-COMP:10131"/>
        <dbReference type="Rhea" id="RHEA-COMP:10132"/>
        <dbReference type="Rhea" id="RHEA-COMP:11367"/>
        <dbReference type="Rhea" id="RHEA-COMP:11368"/>
        <dbReference type="ChEBI" id="CHEBI:29950"/>
        <dbReference type="ChEBI" id="CHEBI:82612"/>
        <dbReference type="ChEBI" id="CHEBI:85445"/>
        <dbReference type="ChEBI" id="CHEBI:85448"/>
        <dbReference type="EC" id="2.1.1.63"/>
    </reaction>
</comment>
<dbReference type="PROSITE" id="PS00374">
    <property type="entry name" value="MGMT"/>
    <property type="match status" value="1"/>
</dbReference>
<dbReference type="FunFam" id="1.10.10.10:FF:000214">
    <property type="entry name" value="Methylated-DNA--protein-cysteine methyltransferase"/>
    <property type="match status" value="1"/>
</dbReference>
<dbReference type="InterPro" id="IPR036388">
    <property type="entry name" value="WH-like_DNA-bd_sf"/>
</dbReference>
<comment type="caution">
    <text evidence="11">The sequence shown here is derived from an EMBL/GenBank/DDBJ whole genome shotgun (WGS) entry which is preliminary data.</text>
</comment>
<sequence>TVRVVDLLEHGVAQTGVPAGAVRRRPPFDAASPPHQFADYFRGRRAAFDVEIDPVSPSAFDRGVWAELRKVRAGEIVTYAELARRSGHPGSARAVGGAMARNPIPIIVPCHRVVGCGGSITGYGMGLWRKRWLLDHEGAWPIRSRSADGPRGRAQRTLDQALGPGRRPRPPVDPPKLRIP</sequence>
<evidence type="ECO:0000313" key="11">
    <source>
        <dbReference type="EMBL" id="EQD74324.1"/>
    </source>
</evidence>
<comment type="similarity">
    <text evidence="2">Belongs to the MGMT family.</text>
</comment>
<evidence type="ECO:0000256" key="8">
    <source>
        <dbReference type="ARBA" id="ARBA00049348"/>
    </source>
</evidence>
<evidence type="ECO:0000256" key="2">
    <source>
        <dbReference type="ARBA" id="ARBA00008711"/>
    </source>
</evidence>
<protein>
    <recommendedName>
        <fullName evidence="3">methylated-DNA--[protein]-cysteine S-methyltransferase</fullName>
        <ecNumber evidence="3">2.1.1.63</ecNumber>
    </recommendedName>
</protein>
<keyword evidence="4 11" id="KW-0489">Methyltransferase</keyword>
<evidence type="ECO:0000256" key="1">
    <source>
        <dbReference type="ARBA" id="ARBA00001286"/>
    </source>
</evidence>
<dbReference type="GO" id="GO:0003908">
    <property type="term" value="F:methylated-DNA-[protein]-cysteine S-methyltransferase activity"/>
    <property type="evidence" value="ECO:0007669"/>
    <property type="project" value="UniProtKB-EC"/>
</dbReference>
<dbReference type="Gene3D" id="1.10.10.10">
    <property type="entry name" value="Winged helix-like DNA-binding domain superfamily/Winged helix DNA-binding domain"/>
    <property type="match status" value="1"/>
</dbReference>
<keyword evidence="7" id="KW-0234">DNA repair</keyword>
<dbReference type="EC" id="2.1.1.63" evidence="3"/>